<dbReference type="EMBL" id="VJVW01000001">
    <property type="protein sequence ID" value="MUP41486.1"/>
    <property type="molecule type" value="Genomic_DNA"/>
</dbReference>
<organism evidence="1 2">
    <name type="scientific">Christiangramia aestuarii</name>
    <dbReference type="NCBI Taxonomy" id="1028746"/>
    <lineage>
        <taxon>Bacteria</taxon>
        <taxon>Pseudomonadati</taxon>
        <taxon>Bacteroidota</taxon>
        <taxon>Flavobacteriia</taxon>
        <taxon>Flavobacteriales</taxon>
        <taxon>Flavobacteriaceae</taxon>
        <taxon>Christiangramia</taxon>
    </lineage>
</organism>
<name>A0A7M3SY05_9FLAO</name>
<dbReference type="OrthoDB" id="9848305at2"/>
<dbReference type="AlphaFoldDB" id="A0A7M3SY05"/>
<comment type="caution">
    <text evidence="1">The sequence shown here is derived from an EMBL/GenBank/DDBJ whole genome shotgun (WGS) entry which is preliminary data.</text>
</comment>
<sequence>MKRKVHLTRLNQNREIVEEMEEEFQILGEETYKHPRNKKGMIPMKTSLGKYIHIGTRDGDYRRWYITDSLNEELLKIPEDDNTKTSGKD</sequence>
<keyword evidence="2" id="KW-1185">Reference proteome</keyword>
<accession>A0A7M3SY05</accession>
<reference evidence="1 2" key="1">
    <citation type="submission" date="2019-07" db="EMBL/GenBank/DDBJ databases">
        <title>Gramella aestuarii sp. nov., isolated from a tidal flat, and emended description of Gramella echinicola.</title>
        <authorList>
            <person name="Liu L."/>
        </authorList>
    </citation>
    <scope>NUCLEOTIDE SEQUENCE [LARGE SCALE GENOMIC DNA]</scope>
    <source>
        <strain evidence="1 2">BS12</strain>
    </source>
</reference>
<evidence type="ECO:0000313" key="1">
    <source>
        <dbReference type="EMBL" id="MUP41486.1"/>
    </source>
</evidence>
<gene>
    <name evidence="1" type="ORF">FLP08_02780</name>
</gene>
<proteinExistence type="predicted"/>
<evidence type="ECO:0000313" key="2">
    <source>
        <dbReference type="Proteomes" id="UP000460416"/>
    </source>
</evidence>
<protein>
    <submittedName>
        <fullName evidence="1">Uncharacterized protein</fullName>
    </submittedName>
</protein>
<dbReference type="Proteomes" id="UP000460416">
    <property type="component" value="Unassembled WGS sequence"/>
</dbReference>
<dbReference type="RefSeq" id="WP_156273804.1">
    <property type="nucleotide sequence ID" value="NZ_BAABGI010000002.1"/>
</dbReference>